<proteinExistence type="predicted"/>
<dbReference type="PANTHER" id="PTHR45589:SF1">
    <property type="entry name" value="WD REPEAT DOMAIN 62, ISOFORM G"/>
    <property type="match status" value="1"/>
</dbReference>
<keyword evidence="1" id="KW-0853">WD repeat</keyword>
<feature type="compositionally biased region" description="Basic and acidic residues" evidence="2">
    <location>
        <begin position="81"/>
        <end position="94"/>
    </location>
</feature>
<dbReference type="Pfam" id="PF00400">
    <property type="entry name" value="WD40"/>
    <property type="match status" value="2"/>
</dbReference>
<reference evidence="3 4" key="1">
    <citation type="submission" date="2015-07" db="EMBL/GenBank/DDBJ databases">
        <title>The genome of the fungus Escovopsis weberi, a specialized disease agent of ant agriculture.</title>
        <authorList>
            <person name="de Man T.J."/>
            <person name="Stajich J.E."/>
            <person name="Kubicek C.P."/>
            <person name="Chenthamara K."/>
            <person name="Atanasova L."/>
            <person name="Druzhinina I.S."/>
            <person name="Birnbaum S."/>
            <person name="Barribeau S.M."/>
            <person name="Teiling C."/>
            <person name="Suen G."/>
            <person name="Currie C."/>
            <person name="Gerardo N.M."/>
        </authorList>
    </citation>
    <scope>NUCLEOTIDE SEQUENCE [LARGE SCALE GENOMIC DNA]</scope>
</reference>
<feature type="region of interest" description="Disordered" evidence="2">
    <location>
        <begin position="986"/>
        <end position="1019"/>
    </location>
</feature>
<keyword evidence="4" id="KW-1185">Reference proteome</keyword>
<dbReference type="AlphaFoldDB" id="A0A0M9VW55"/>
<feature type="compositionally biased region" description="Low complexity" evidence="2">
    <location>
        <begin position="1000"/>
        <end position="1019"/>
    </location>
</feature>
<feature type="region of interest" description="Disordered" evidence="2">
    <location>
        <begin position="796"/>
        <end position="903"/>
    </location>
</feature>
<evidence type="ECO:0000256" key="2">
    <source>
        <dbReference type="SAM" id="MobiDB-lite"/>
    </source>
</evidence>
<dbReference type="PROSITE" id="PS50082">
    <property type="entry name" value="WD_REPEATS_2"/>
    <property type="match status" value="1"/>
</dbReference>
<feature type="repeat" description="WD" evidence="1">
    <location>
        <begin position="721"/>
        <end position="765"/>
    </location>
</feature>
<feature type="compositionally biased region" description="Polar residues" evidence="2">
    <location>
        <begin position="765"/>
        <end position="779"/>
    </location>
</feature>
<feature type="region of interest" description="Disordered" evidence="2">
    <location>
        <begin position="765"/>
        <end position="784"/>
    </location>
</feature>
<comment type="caution">
    <text evidence="3">The sequence shown here is derived from an EMBL/GenBank/DDBJ whole genome shotgun (WGS) entry which is preliminary data.</text>
</comment>
<dbReference type="GO" id="GO:0016301">
    <property type="term" value="F:kinase activity"/>
    <property type="evidence" value="ECO:0007669"/>
    <property type="project" value="UniProtKB-KW"/>
</dbReference>
<feature type="compositionally biased region" description="Low complexity" evidence="2">
    <location>
        <begin position="890"/>
        <end position="903"/>
    </location>
</feature>
<dbReference type="EMBL" id="LGSR01000006">
    <property type="protein sequence ID" value="KOS21713.1"/>
    <property type="molecule type" value="Genomic_DNA"/>
</dbReference>
<evidence type="ECO:0000313" key="4">
    <source>
        <dbReference type="Proteomes" id="UP000053831"/>
    </source>
</evidence>
<evidence type="ECO:0000313" key="3">
    <source>
        <dbReference type="EMBL" id="KOS21713.1"/>
    </source>
</evidence>
<dbReference type="OrthoDB" id="6252103at2759"/>
<evidence type="ECO:0000256" key="1">
    <source>
        <dbReference type="PROSITE-ProRule" id="PRU00221"/>
    </source>
</evidence>
<dbReference type="Gene3D" id="2.130.10.10">
    <property type="entry name" value="YVTN repeat-like/Quinoprotein amine dehydrogenase"/>
    <property type="match status" value="3"/>
</dbReference>
<name>A0A0M9VW55_ESCWE</name>
<protein>
    <submittedName>
        <fullName evidence="3">Mitogen-activated protein kinase-binding protein 1</fullName>
    </submittedName>
</protein>
<dbReference type="STRING" id="150374.A0A0M9VW55"/>
<accession>A0A0M9VW55</accession>
<dbReference type="InterPro" id="IPR052779">
    <property type="entry name" value="WDR62"/>
</dbReference>
<dbReference type="InterPro" id="IPR036322">
    <property type="entry name" value="WD40_repeat_dom_sf"/>
</dbReference>
<dbReference type="SMART" id="SM00320">
    <property type="entry name" value="WD40"/>
    <property type="match status" value="5"/>
</dbReference>
<keyword evidence="3" id="KW-0808">Transferase</keyword>
<dbReference type="SUPFAM" id="SSF50978">
    <property type="entry name" value="WD40 repeat-like"/>
    <property type="match status" value="2"/>
</dbReference>
<dbReference type="Proteomes" id="UP000053831">
    <property type="component" value="Unassembled WGS sequence"/>
</dbReference>
<dbReference type="InterPro" id="IPR001680">
    <property type="entry name" value="WD40_rpt"/>
</dbReference>
<gene>
    <name evidence="3" type="ORF">ESCO_001698</name>
</gene>
<feature type="region of interest" description="Disordered" evidence="2">
    <location>
        <begin position="62"/>
        <end position="113"/>
    </location>
</feature>
<feature type="compositionally biased region" description="Low complexity" evidence="2">
    <location>
        <begin position="815"/>
        <end position="824"/>
    </location>
</feature>
<sequence>MPDSLLCLKRIVGTTCRSPTAFDTVNSSFAYTAGGAVVVVDVDGDRYAQRFYRARPTATPTWSVTVSQSSPSSTTPTPKPSDSRTRASLGRDSHTSSASESWTDPGGSRTWTSRERIKSATCLALSREGKYLAVGETGYAPRVLIFNLHDSSSDTPLVSISEHAVGVNAVAWSADTRFLASLGSANDGFIYVWKVDPRTGQTRLFQQNRCTSVIKDMVWMGNSLITLGVRHVKMWRIDDKDNASPNKSKSSLAETAPQASLSSSSAAASSSASSLSLSSSSSSANQKALSGRNILLGGLLDATFTCAAVDGRRMIFCTEAGDVCVLHDDDKQLKALKRVNLNFSISTITIRDNVAYVGGKDGDAFAILDVDKTVSGAEDCVIQVTQTGSGIVALGFLKDRLVTVNSRASVDVWNPDYIPGQNGKAKTHIQIAGHGEPVTGVYPLSQPNRLKASFLSWSTSGNVTFWDLDGQMTLSVMVPLEGLDDPDVEPEAMNQLTCARLARNGRLLVTTDRLGVLKVTDVVTQDCILDTKAHSSECSYLSLYEDESRFLMACCGRDRTVQLFHRNSNGNIEHFQTLEFSARLIQVHIPTADRIVTCAWDRTLYVHDLVARDGDPDVLAAVPSRRISLKASPTSMTISLDCRSAFVSMLDRTICQYDLATGRPMNTFKCIDEGGGESVACESLTTGNWEVRDIDFLLGVSNTDKSIRLYDSATGVFLNREWGHTEAISGVCFVDDHLGGKKVVSVALDGTIMIWTLDANDPTTRLLTRESSPTTSNVSGRPPLRKVFSKAELAEFQRLQQSPGGRRSPPRTVGSSRSNLSSSSMDVRTPTASASQTSPGNSVLVIEDTPSKRRSCETPQGGSPPASPRGKLRRQPSLPGLGHTTRRKNSSSNLRSASSLNTATEQACRTLRAYRKKLSSPEPITTEALSELDQELRFTAAALGDRAVRSRAMNETVLSGLLDQYSERLVTMLDEKLRLSGLAYHGRGSDRRRSRRRGSNDGSSTSTSLSTSTEALSST</sequence>
<keyword evidence="3" id="KW-0418">Kinase</keyword>
<feature type="compositionally biased region" description="Low complexity" evidence="2">
    <location>
        <begin position="62"/>
        <end position="76"/>
    </location>
</feature>
<dbReference type="PANTHER" id="PTHR45589">
    <property type="entry name" value="WD REPEAT DOMAIN 62, ISOFORM G"/>
    <property type="match status" value="1"/>
</dbReference>
<organism evidence="3 4">
    <name type="scientific">Escovopsis weberi</name>
    <dbReference type="NCBI Taxonomy" id="150374"/>
    <lineage>
        <taxon>Eukaryota</taxon>
        <taxon>Fungi</taxon>
        <taxon>Dikarya</taxon>
        <taxon>Ascomycota</taxon>
        <taxon>Pezizomycotina</taxon>
        <taxon>Sordariomycetes</taxon>
        <taxon>Hypocreomycetidae</taxon>
        <taxon>Hypocreales</taxon>
        <taxon>Hypocreaceae</taxon>
        <taxon>Escovopsis</taxon>
    </lineage>
</organism>
<feature type="compositionally biased region" description="Polar residues" evidence="2">
    <location>
        <begin position="830"/>
        <end position="841"/>
    </location>
</feature>
<dbReference type="InterPro" id="IPR015943">
    <property type="entry name" value="WD40/YVTN_repeat-like_dom_sf"/>
</dbReference>